<feature type="non-terminal residue" evidence="3">
    <location>
        <position position="242"/>
    </location>
</feature>
<proteinExistence type="predicted"/>
<dbReference type="Proteomes" id="UP000228920">
    <property type="component" value="Unassembled WGS sequence"/>
</dbReference>
<comment type="caution">
    <text evidence="3">The sequence shown here is derived from an EMBL/GenBank/DDBJ whole genome shotgun (WGS) entry which is preliminary data.</text>
</comment>
<gene>
    <name evidence="3" type="ORF">COY32_00875</name>
</gene>
<keyword evidence="1" id="KW-0732">Signal</keyword>
<dbReference type="PANTHER" id="PTHR21666">
    <property type="entry name" value="PEPTIDASE-RELATED"/>
    <property type="match status" value="1"/>
</dbReference>
<feature type="domain" description="M23ase beta-sheet core" evidence="2">
    <location>
        <begin position="86"/>
        <end position="161"/>
    </location>
</feature>
<sequence length="242" mass="26624">MKSRFWLSIGLFFVLLSFIEVGDVFAASPSIGRCPVPEGRPVLSDPSGGGSIGCAYGCGNEINGVGHLDEFYHEYYALDYPGDWFPILAAQSGWLTNFNESGATVLWINHGDDWYTKYAHLNAINTPLLNTEVAKGDVIGWFGNTGLHGTGPHLHFELRHGDGAGRTTNNGWSYPVPELYSPGGWVDVCGETGTKSLVRSEFTVERTNPSLSEEVWFSTKLENNGEVPVYLRTVFLRLKKGE</sequence>
<protein>
    <recommendedName>
        <fullName evidence="2">M23ase beta-sheet core domain-containing protein</fullName>
    </recommendedName>
</protein>
<reference evidence="4" key="1">
    <citation type="submission" date="2017-09" db="EMBL/GenBank/DDBJ databases">
        <title>Depth-based differentiation of microbial function through sediment-hosted aquifers and enrichment of novel symbionts in the deep terrestrial subsurface.</title>
        <authorList>
            <person name="Probst A.J."/>
            <person name="Ladd B."/>
            <person name="Jarett J.K."/>
            <person name="Geller-Mcgrath D.E."/>
            <person name="Sieber C.M.K."/>
            <person name="Emerson J.B."/>
            <person name="Anantharaman K."/>
            <person name="Thomas B.C."/>
            <person name="Malmstrom R."/>
            <person name="Stieglmeier M."/>
            <person name="Klingl A."/>
            <person name="Woyke T."/>
            <person name="Ryan C.M."/>
            <person name="Banfield J.F."/>
        </authorList>
    </citation>
    <scope>NUCLEOTIDE SEQUENCE [LARGE SCALE GENOMIC DNA]</scope>
</reference>
<dbReference type="SUPFAM" id="SSF51261">
    <property type="entry name" value="Duplicated hybrid motif"/>
    <property type="match status" value="1"/>
</dbReference>
<dbReference type="AlphaFoldDB" id="A0A2M7TLH7"/>
<accession>A0A2M7TLH7</accession>
<dbReference type="Pfam" id="PF01551">
    <property type="entry name" value="Peptidase_M23"/>
    <property type="match status" value="1"/>
</dbReference>
<name>A0A2M7TLH7_UNCKA</name>
<dbReference type="InterPro" id="IPR050570">
    <property type="entry name" value="Cell_wall_metabolism_enzyme"/>
</dbReference>
<dbReference type="Gene3D" id="2.70.70.10">
    <property type="entry name" value="Glucose Permease (Domain IIA)"/>
    <property type="match status" value="1"/>
</dbReference>
<dbReference type="InterPro" id="IPR016047">
    <property type="entry name" value="M23ase_b-sheet_dom"/>
</dbReference>
<organism evidence="3 4">
    <name type="scientific">candidate division WWE3 bacterium CG_4_10_14_0_2_um_filter_41_14</name>
    <dbReference type="NCBI Taxonomy" id="1975072"/>
    <lineage>
        <taxon>Bacteria</taxon>
        <taxon>Katanobacteria</taxon>
    </lineage>
</organism>
<dbReference type="PANTHER" id="PTHR21666:SF289">
    <property type="entry name" value="L-ALA--D-GLU ENDOPEPTIDASE"/>
    <property type="match status" value="1"/>
</dbReference>
<dbReference type="CDD" id="cd12797">
    <property type="entry name" value="M23_peptidase"/>
    <property type="match status" value="1"/>
</dbReference>
<dbReference type="EMBL" id="PFNL01000021">
    <property type="protein sequence ID" value="PIZ47950.1"/>
    <property type="molecule type" value="Genomic_DNA"/>
</dbReference>
<evidence type="ECO:0000313" key="4">
    <source>
        <dbReference type="Proteomes" id="UP000228920"/>
    </source>
</evidence>
<evidence type="ECO:0000313" key="3">
    <source>
        <dbReference type="EMBL" id="PIZ47950.1"/>
    </source>
</evidence>
<dbReference type="InterPro" id="IPR011055">
    <property type="entry name" value="Dup_hybrid_motif"/>
</dbReference>
<dbReference type="GO" id="GO:0004222">
    <property type="term" value="F:metalloendopeptidase activity"/>
    <property type="evidence" value="ECO:0007669"/>
    <property type="project" value="TreeGrafter"/>
</dbReference>
<evidence type="ECO:0000256" key="1">
    <source>
        <dbReference type="ARBA" id="ARBA00022729"/>
    </source>
</evidence>
<evidence type="ECO:0000259" key="2">
    <source>
        <dbReference type="Pfam" id="PF01551"/>
    </source>
</evidence>